<dbReference type="EMBL" id="PKMF04000298">
    <property type="protein sequence ID" value="KAK7838787.1"/>
    <property type="molecule type" value="Genomic_DNA"/>
</dbReference>
<evidence type="ECO:0000313" key="2">
    <source>
        <dbReference type="EMBL" id="KAK7838787.1"/>
    </source>
</evidence>
<evidence type="ECO:0000256" key="1">
    <source>
        <dbReference type="SAM" id="MobiDB-lite"/>
    </source>
</evidence>
<sequence>MPRLQSLKIFYCYKLKPLPDYLCTAPLLKELEIFGSLLLEESYKTGAGENWPRISPIPNIILGWANDSQHNEFGPQINDKDDVEEINDKDDVVEVDKNH</sequence>
<reference evidence="2 3" key="1">
    <citation type="journal article" date="2018" name="Sci. Data">
        <title>The draft genome sequence of cork oak.</title>
        <authorList>
            <person name="Ramos A.M."/>
            <person name="Usie A."/>
            <person name="Barbosa P."/>
            <person name="Barros P.M."/>
            <person name="Capote T."/>
            <person name="Chaves I."/>
            <person name="Simoes F."/>
            <person name="Abreu I."/>
            <person name="Carrasquinho I."/>
            <person name="Faro C."/>
            <person name="Guimaraes J.B."/>
            <person name="Mendonca D."/>
            <person name="Nobrega F."/>
            <person name="Rodrigues L."/>
            <person name="Saibo N.J.M."/>
            <person name="Varela M.C."/>
            <person name="Egas C."/>
            <person name="Matos J."/>
            <person name="Miguel C.M."/>
            <person name="Oliveira M.M."/>
            <person name="Ricardo C.P."/>
            <person name="Goncalves S."/>
        </authorList>
    </citation>
    <scope>NUCLEOTIDE SEQUENCE [LARGE SCALE GENOMIC DNA]</scope>
    <source>
        <strain evidence="3">cv. HL8</strain>
    </source>
</reference>
<accession>A0AAW0KHD0</accession>
<dbReference type="AlphaFoldDB" id="A0AAW0KHD0"/>
<name>A0AAW0KHD0_QUESU</name>
<comment type="caution">
    <text evidence="2">The sequence shown here is derived from an EMBL/GenBank/DDBJ whole genome shotgun (WGS) entry which is preliminary data.</text>
</comment>
<feature type="compositionally biased region" description="Basic and acidic residues" evidence="1">
    <location>
        <begin position="89"/>
        <end position="99"/>
    </location>
</feature>
<gene>
    <name evidence="2" type="ORF">CFP56_019086</name>
</gene>
<organism evidence="2 3">
    <name type="scientific">Quercus suber</name>
    <name type="common">Cork oak</name>
    <dbReference type="NCBI Taxonomy" id="58331"/>
    <lineage>
        <taxon>Eukaryota</taxon>
        <taxon>Viridiplantae</taxon>
        <taxon>Streptophyta</taxon>
        <taxon>Embryophyta</taxon>
        <taxon>Tracheophyta</taxon>
        <taxon>Spermatophyta</taxon>
        <taxon>Magnoliopsida</taxon>
        <taxon>eudicotyledons</taxon>
        <taxon>Gunneridae</taxon>
        <taxon>Pentapetalae</taxon>
        <taxon>rosids</taxon>
        <taxon>fabids</taxon>
        <taxon>Fagales</taxon>
        <taxon>Fagaceae</taxon>
        <taxon>Quercus</taxon>
    </lineage>
</organism>
<feature type="region of interest" description="Disordered" evidence="1">
    <location>
        <begin position="72"/>
        <end position="99"/>
    </location>
</feature>
<proteinExistence type="predicted"/>
<dbReference type="Proteomes" id="UP000237347">
    <property type="component" value="Unassembled WGS sequence"/>
</dbReference>
<keyword evidence="3" id="KW-1185">Reference proteome</keyword>
<evidence type="ECO:0000313" key="3">
    <source>
        <dbReference type="Proteomes" id="UP000237347"/>
    </source>
</evidence>
<protein>
    <submittedName>
        <fullName evidence="2">Uncharacterized protein</fullName>
    </submittedName>
</protein>